<evidence type="ECO:0000256" key="3">
    <source>
        <dbReference type="ARBA" id="ARBA00023180"/>
    </source>
</evidence>
<dbReference type="InterPro" id="IPR001343">
    <property type="entry name" value="Hemolysn_Ca-bd"/>
</dbReference>
<dbReference type="GO" id="GO:0005576">
    <property type="term" value="C:extracellular region"/>
    <property type="evidence" value="ECO:0007669"/>
    <property type="project" value="UniProtKB-SubCell"/>
</dbReference>
<sequence length="653" mass="71085">MKPLPARLKSSAIETFEPLLLMSASPAADGNSQEHVQIAWDYCEQLDGGVGNDRLIALVGDNVLNGGAGDDQLISARGDNVLNGGAGDDTAVYWADRDEFSVIRRSNGTLEISTDRRTDTLTDIEYVRFDDGLFSIAELLGIDHSHYRSVDGTGNNLNDFELGSSNDLLIRMTSPEYGDGFSTPAGADRPGAREVSNAVVAQETTEPNDRGLTDLVWLWGQFVDHDIDLSEPGYPHDSFNIPVPVGDPHFDPSGTGNVEIPMNRTIFDPTTGDSIDNPRQQVNQISAFIDGSMVYGSDAERADELRTFEGGQLATSDGDLLPLNKAHFPNHGDDVENLFLAGDVRVNENVALTAMHTLWLREHNRIAADLAEENPLLNDEQLFQMTREIVISEIQAITYNEFLPALLGSTAIDDYAGYDASIDPTIANEFSTAAYRIGHTLLSSGLLRLNNDGSPASEGSLDLKAAFFAPQEILDNGIDSLLRGVASKAASEVDTMIVDDVRNFLFGGPGHGGFDLASLNIQRGRDHGLADYNQVRTELGLAAVTEFADITSDTELQQKLEQLYGSVDNIDLWIGGLAEDHVDGSSVGETFQTILADQFTRLRDGDRFWYQNILESDLLQEVESTTLADVIERNTSIDTLQANVFFLDGSVIS</sequence>
<protein>
    <submittedName>
        <fullName evidence="4">Animal heme peroxidase</fullName>
    </submittedName>
</protein>
<dbReference type="SUPFAM" id="SSF48113">
    <property type="entry name" value="Heme-dependent peroxidases"/>
    <property type="match status" value="1"/>
</dbReference>
<keyword evidence="4" id="KW-0575">Peroxidase</keyword>
<dbReference type="KEGG" id="fmr:Fuma_01031"/>
<accession>A0A1P8WBP5</accession>
<proteinExistence type="predicted"/>
<dbReference type="InterPro" id="IPR011049">
    <property type="entry name" value="Serralysin-like_metalloprot_C"/>
</dbReference>
<keyword evidence="2" id="KW-0964">Secreted</keyword>
<dbReference type="GO" id="GO:0004601">
    <property type="term" value="F:peroxidase activity"/>
    <property type="evidence" value="ECO:0007669"/>
    <property type="project" value="UniProtKB-KW"/>
</dbReference>
<dbReference type="SUPFAM" id="SSF51120">
    <property type="entry name" value="beta-Roll"/>
    <property type="match status" value="1"/>
</dbReference>
<dbReference type="Pfam" id="PF00353">
    <property type="entry name" value="HemolysinCabind"/>
    <property type="match status" value="1"/>
</dbReference>
<dbReference type="Proteomes" id="UP000187735">
    <property type="component" value="Chromosome"/>
</dbReference>
<dbReference type="InterPro" id="IPR010255">
    <property type="entry name" value="Haem_peroxidase_sf"/>
</dbReference>
<keyword evidence="5" id="KW-1185">Reference proteome</keyword>
<organism evidence="4 5">
    <name type="scientific">Fuerstiella marisgermanici</name>
    <dbReference type="NCBI Taxonomy" id="1891926"/>
    <lineage>
        <taxon>Bacteria</taxon>
        <taxon>Pseudomonadati</taxon>
        <taxon>Planctomycetota</taxon>
        <taxon>Planctomycetia</taxon>
        <taxon>Planctomycetales</taxon>
        <taxon>Planctomycetaceae</taxon>
        <taxon>Fuerstiella</taxon>
    </lineage>
</organism>
<dbReference type="PANTHER" id="PTHR11475">
    <property type="entry name" value="OXIDASE/PEROXIDASE"/>
    <property type="match status" value="1"/>
</dbReference>
<dbReference type="InterPro" id="IPR019791">
    <property type="entry name" value="Haem_peroxidase_animal"/>
</dbReference>
<dbReference type="InterPro" id="IPR037120">
    <property type="entry name" value="Haem_peroxidase_sf_animal"/>
</dbReference>
<evidence type="ECO:0000256" key="1">
    <source>
        <dbReference type="ARBA" id="ARBA00004613"/>
    </source>
</evidence>
<reference evidence="4 5" key="1">
    <citation type="journal article" date="2016" name="Front. Microbiol.">
        <title>Fuerstia marisgermanicae gen. nov., sp. nov., an Unusual Member of the Phylum Planctomycetes from the German Wadden Sea.</title>
        <authorList>
            <person name="Kohn T."/>
            <person name="Heuer A."/>
            <person name="Jogler M."/>
            <person name="Vollmers J."/>
            <person name="Boedeker C."/>
            <person name="Bunk B."/>
            <person name="Rast P."/>
            <person name="Borchert D."/>
            <person name="Glockner I."/>
            <person name="Freese H.M."/>
            <person name="Klenk H.P."/>
            <person name="Overmann J."/>
            <person name="Kaster A.K."/>
            <person name="Rohde M."/>
            <person name="Wiegand S."/>
            <person name="Jogler C."/>
        </authorList>
    </citation>
    <scope>NUCLEOTIDE SEQUENCE [LARGE SCALE GENOMIC DNA]</scope>
    <source>
        <strain evidence="4 5">NH11</strain>
    </source>
</reference>
<dbReference type="PANTHER" id="PTHR11475:SF4">
    <property type="entry name" value="CHORION PEROXIDASE"/>
    <property type="match status" value="1"/>
</dbReference>
<comment type="subcellular location">
    <subcellularLocation>
        <location evidence="1">Secreted</location>
    </subcellularLocation>
</comment>
<dbReference type="PRINTS" id="PR00313">
    <property type="entry name" value="CABNDNGRPT"/>
</dbReference>
<gene>
    <name evidence="4" type="ORF">Fuma_01031</name>
</gene>
<dbReference type="GO" id="GO:0020037">
    <property type="term" value="F:heme binding"/>
    <property type="evidence" value="ECO:0007669"/>
    <property type="project" value="InterPro"/>
</dbReference>
<evidence type="ECO:0000256" key="2">
    <source>
        <dbReference type="ARBA" id="ARBA00022525"/>
    </source>
</evidence>
<name>A0A1P8WBP5_9PLAN</name>
<dbReference type="Gene3D" id="1.10.640.10">
    <property type="entry name" value="Haem peroxidase domain superfamily, animal type"/>
    <property type="match status" value="1"/>
</dbReference>
<dbReference type="GO" id="GO:0006979">
    <property type="term" value="P:response to oxidative stress"/>
    <property type="evidence" value="ECO:0007669"/>
    <property type="project" value="InterPro"/>
</dbReference>
<evidence type="ECO:0000313" key="4">
    <source>
        <dbReference type="EMBL" id="APZ91443.1"/>
    </source>
</evidence>
<dbReference type="RefSeq" id="WP_077023205.1">
    <property type="nucleotide sequence ID" value="NZ_CP017641.1"/>
</dbReference>
<dbReference type="CDD" id="cd09822">
    <property type="entry name" value="peroxinectin_like_bacterial"/>
    <property type="match status" value="1"/>
</dbReference>
<dbReference type="AlphaFoldDB" id="A0A1P8WBP5"/>
<dbReference type="EMBL" id="CP017641">
    <property type="protein sequence ID" value="APZ91443.1"/>
    <property type="molecule type" value="Genomic_DNA"/>
</dbReference>
<keyword evidence="3" id="KW-0325">Glycoprotein</keyword>
<dbReference type="PRINTS" id="PR00457">
    <property type="entry name" value="ANPEROXIDASE"/>
</dbReference>
<dbReference type="PROSITE" id="PS50292">
    <property type="entry name" value="PEROXIDASE_3"/>
    <property type="match status" value="1"/>
</dbReference>
<dbReference type="GO" id="GO:0005509">
    <property type="term" value="F:calcium ion binding"/>
    <property type="evidence" value="ECO:0007669"/>
    <property type="project" value="InterPro"/>
</dbReference>
<dbReference type="STRING" id="1891926.Fuma_01031"/>
<dbReference type="Pfam" id="PF03098">
    <property type="entry name" value="An_peroxidase"/>
    <property type="match status" value="1"/>
</dbReference>
<keyword evidence="4" id="KW-0560">Oxidoreductase</keyword>
<evidence type="ECO:0000313" key="5">
    <source>
        <dbReference type="Proteomes" id="UP000187735"/>
    </source>
</evidence>